<evidence type="ECO:0000313" key="3">
    <source>
        <dbReference type="WBParaSite" id="MhA1_Contig759.frz3.gene24"/>
    </source>
</evidence>
<name>A0A1I8BZ32_MELHA</name>
<dbReference type="WBParaSite" id="MhA1_Contig759.frz3.gene24">
    <property type="protein sequence ID" value="MhA1_Contig759.frz3.gene24"/>
    <property type="gene ID" value="MhA1_Contig759.frz3.gene24"/>
</dbReference>
<evidence type="ECO:0000313" key="2">
    <source>
        <dbReference type="Proteomes" id="UP000095281"/>
    </source>
</evidence>
<feature type="transmembrane region" description="Helical" evidence="1">
    <location>
        <begin position="27"/>
        <end position="48"/>
    </location>
</feature>
<keyword evidence="1" id="KW-1133">Transmembrane helix</keyword>
<keyword evidence="2" id="KW-1185">Reference proteome</keyword>
<organism evidence="2 3">
    <name type="scientific">Meloidogyne hapla</name>
    <name type="common">Root-knot nematode worm</name>
    <dbReference type="NCBI Taxonomy" id="6305"/>
    <lineage>
        <taxon>Eukaryota</taxon>
        <taxon>Metazoa</taxon>
        <taxon>Ecdysozoa</taxon>
        <taxon>Nematoda</taxon>
        <taxon>Chromadorea</taxon>
        <taxon>Rhabditida</taxon>
        <taxon>Tylenchina</taxon>
        <taxon>Tylenchomorpha</taxon>
        <taxon>Tylenchoidea</taxon>
        <taxon>Meloidogynidae</taxon>
        <taxon>Meloidogyninae</taxon>
        <taxon>Meloidogyne</taxon>
    </lineage>
</organism>
<sequence>MAYYYHGHYSYEAQEEQRRWVKENMSLVLTLMIVSCIWCYCVIAFFCVKWKKIQEQKERVAFLQMNYMARQLIPLEQRINPNGLPPQMLINYDKHSIETLCTLGKELVLELMTRMFSIVNTLKLNIKGENKSGQKNLIPNVENVDNVRLQLEYSRLIFMALTEIRLRIDLKLFKELKNGQTLKTSRPSDSNLIELLSNQNSPKDLQKLEMSKKFENNRQKLLKINCEMKKLEWISINSDPSIFIIGNENNEQKKIFIEERAKSRQS</sequence>
<accession>A0A1I8BZ32</accession>
<reference evidence="3" key="1">
    <citation type="submission" date="2016-11" db="UniProtKB">
        <authorList>
            <consortium name="WormBaseParasite"/>
        </authorList>
    </citation>
    <scope>IDENTIFICATION</scope>
</reference>
<dbReference type="Proteomes" id="UP000095281">
    <property type="component" value="Unplaced"/>
</dbReference>
<proteinExistence type="predicted"/>
<dbReference type="AlphaFoldDB" id="A0A1I8BZ32"/>
<protein>
    <submittedName>
        <fullName evidence="3">Uncharacterized protein</fullName>
    </submittedName>
</protein>
<evidence type="ECO:0000256" key="1">
    <source>
        <dbReference type="SAM" id="Phobius"/>
    </source>
</evidence>
<keyword evidence="1" id="KW-0812">Transmembrane</keyword>
<keyword evidence="1" id="KW-0472">Membrane</keyword>